<dbReference type="PANTHER" id="PTHR27008:SF585">
    <property type="entry name" value="PROTEIN KINASE DOMAIN-CONTAINING PROTEIN"/>
    <property type="match status" value="1"/>
</dbReference>
<evidence type="ECO:0000256" key="3">
    <source>
        <dbReference type="ARBA" id="ARBA00022614"/>
    </source>
</evidence>
<sequence>MEIFNISGLRIIDLTFNNLSGSLPPNIGSILPNIEVLYLGNLTNLIDSNINWQLERPSAVQLEKQQTYRIYWNHICKLHYLVAIYLGQNQLSGPLPNCLGNVTSLREIHLGSNKLSSNIPPSIGNLQDLVVLDLSSNNMVGTLPPEIGNLKAVTLIDLSMNRFSNGIPKEIGGLQTLVHLSLSHNKLQGSIPD</sequence>
<organism evidence="9 10">
    <name type="scientific">Capsicum annuum</name>
    <name type="common">Capsicum pepper</name>
    <dbReference type="NCBI Taxonomy" id="4072"/>
    <lineage>
        <taxon>Eukaryota</taxon>
        <taxon>Viridiplantae</taxon>
        <taxon>Streptophyta</taxon>
        <taxon>Embryophyta</taxon>
        <taxon>Tracheophyta</taxon>
        <taxon>Spermatophyta</taxon>
        <taxon>Magnoliopsida</taxon>
        <taxon>eudicotyledons</taxon>
        <taxon>Gunneridae</taxon>
        <taxon>Pentapetalae</taxon>
        <taxon>asterids</taxon>
        <taxon>lamiids</taxon>
        <taxon>Solanales</taxon>
        <taxon>Solanaceae</taxon>
        <taxon>Solanoideae</taxon>
        <taxon>Capsiceae</taxon>
        <taxon>Capsicum</taxon>
    </lineage>
</organism>
<evidence type="ECO:0000256" key="7">
    <source>
        <dbReference type="ARBA" id="ARBA00022989"/>
    </source>
</evidence>
<dbReference type="Pfam" id="PF00560">
    <property type="entry name" value="LRR_1"/>
    <property type="match status" value="2"/>
</dbReference>
<keyword evidence="5" id="KW-0732">Signal</keyword>
<evidence type="ECO:0000313" key="10">
    <source>
        <dbReference type="Proteomes" id="UP000222542"/>
    </source>
</evidence>
<dbReference type="SUPFAM" id="SSF52058">
    <property type="entry name" value="L domain-like"/>
    <property type="match status" value="1"/>
</dbReference>
<reference evidence="9 10" key="2">
    <citation type="journal article" date="2017" name="Genome Biol.">
        <title>New reference genome sequences of hot pepper reveal the massive evolution of plant disease-resistance genes by retroduplication.</title>
        <authorList>
            <person name="Kim S."/>
            <person name="Park J."/>
            <person name="Yeom S.I."/>
            <person name="Kim Y.M."/>
            <person name="Seo E."/>
            <person name="Kim K.T."/>
            <person name="Kim M.S."/>
            <person name="Lee J.M."/>
            <person name="Cheong K."/>
            <person name="Shin H.S."/>
            <person name="Kim S.B."/>
            <person name="Han K."/>
            <person name="Lee J."/>
            <person name="Park M."/>
            <person name="Lee H.A."/>
            <person name="Lee H.Y."/>
            <person name="Lee Y."/>
            <person name="Oh S."/>
            <person name="Lee J.H."/>
            <person name="Choi E."/>
            <person name="Choi E."/>
            <person name="Lee S.E."/>
            <person name="Jeon J."/>
            <person name="Kim H."/>
            <person name="Choi G."/>
            <person name="Song H."/>
            <person name="Lee J."/>
            <person name="Lee S.C."/>
            <person name="Kwon J.K."/>
            <person name="Lee H.Y."/>
            <person name="Koo N."/>
            <person name="Hong Y."/>
            <person name="Kim R.W."/>
            <person name="Kang W.H."/>
            <person name="Huh J.H."/>
            <person name="Kang B.C."/>
            <person name="Yang T.J."/>
            <person name="Lee Y.H."/>
            <person name="Bennetzen J.L."/>
            <person name="Choi D."/>
        </authorList>
    </citation>
    <scope>NUCLEOTIDE SEQUENCE [LARGE SCALE GENOMIC DNA]</scope>
    <source>
        <strain evidence="10">cv. CM334</strain>
    </source>
</reference>
<dbReference type="EMBL" id="AYRZ02000004">
    <property type="protein sequence ID" value="PHT82742.1"/>
    <property type="molecule type" value="Genomic_DNA"/>
</dbReference>
<name>A0A2G2ZL81_CAPAN</name>
<evidence type="ECO:0000256" key="4">
    <source>
        <dbReference type="ARBA" id="ARBA00022692"/>
    </source>
</evidence>
<dbReference type="InterPro" id="IPR032675">
    <property type="entry name" value="LRR_dom_sf"/>
</dbReference>
<keyword evidence="10" id="KW-1185">Reference proteome</keyword>
<dbReference type="OMA" id="IDSNINW"/>
<keyword evidence="8" id="KW-0472">Membrane</keyword>
<keyword evidence="6" id="KW-0677">Repeat</keyword>
<evidence type="ECO:0000256" key="2">
    <source>
        <dbReference type="ARBA" id="ARBA00022475"/>
    </source>
</evidence>
<dbReference type="InterPro" id="IPR001611">
    <property type="entry name" value="Leu-rich_rpt"/>
</dbReference>
<dbReference type="Pfam" id="PF13855">
    <property type="entry name" value="LRR_8"/>
    <property type="match status" value="1"/>
</dbReference>
<evidence type="ECO:0000313" key="9">
    <source>
        <dbReference type="EMBL" id="PHT82742.1"/>
    </source>
</evidence>
<evidence type="ECO:0000256" key="6">
    <source>
        <dbReference type="ARBA" id="ARBA00022737"/>
    </source>
</evidence>
<evidence type="ECO:0000256" key="1">
    <source>
        <dbReference type="ARBA" id="ARBA00004236"/>
    </source>
</evidence>
<accession>A0A2G2ZL81</accession>
<evidence type="ECO:0000256" key="5">
    <source>
        <dbReference type="ARBA" id="ARBA00022729"/>
    </source>
</evidence>
<reference evidence="9 10" key="1">
    <citation type="journal article" date="2014" name="Nat. Genet.">
        <title>Genome sequence of the hot pepper provides insights into the evolution of pungency in Capsicum species.</title>
        <authorList>
            <person name="Kim S."/>
            <person name="Park M."/>
            <person name="Yeom S.I."/>
            <person name="Kim Y.M."/>
            <person name="Lee J.M."/>
            <person name="Lee H.A."/>
            <person name="Seo E."/>
            <person name="Choi J."/>
            <person name="Cheong K."/>
            <person name="Kim K.T."/>
            <person name="Jung K."/>
            <person name="Lee G.W."/>
            <person name="Oh S.K."/>
            <person name="Bae C."/>
            <person name="Kim S.B."/>
            <person name="Lee H.Y."/>
            <person name="Kim S.Y."/>
            <person name="Kim M.S."/>
            <person name="Kang B.C."/>
            <person name="Jo Y.D."/>
            <person name="Yang H.B."/>
            <person name="Jeong H.J."/>
            <person name="Kang W.H."/>
            <person name="Kwon J.K."/>
            <person name="Shin C."/>
            <person name="Lim J.Y."/>
            <person name="Park J.H."/>
            <person name="Huh J.H."/>
            <person name="Kim J.S."/>
            <person name="Kim B.D."/>
            <person name="Cohen O."/>
            <person name="Paran I."/>
            <person name="Suh M.C."/>
            <person name="Lee S.B."/>
            <person name="Kim Y.K."/>
            <person name="Shin Y."/>
            <person name="Noh S.J."/>
            <person name="Park J."/>
            <person name="Seo Y.S."/>
            <person name="Kwon S.Y."/>
            <person name="Kim H.A."/>
            <person name="Park J.M."/>
            <person name="Kim H.J."/>
            <person name="Choi S.B."/>
            <person name="Bosland P.W."/>
            <person name="Reeves G."/>
            <person name="Jo S.H."/>
            <person name="Lee B.W."/>
            <person name="Cho H.T."/>
            <person name="Choi H.S."/>
            <person name="Lee M.S."/>
            <person name="Yu Y."/>
            <person name="Do Choi Y."/>
            <person name="Park B.S."/>
            <person name="van Deynze A."/>
            <person name="Ashrafi H."/>
            <person name="Hill T."/>
            <person name="Kim W.T."/>
            <person name="Pai H.S."/>
            <person name="Ahn H.K."/>
            <person name="Yeam I."/>
            <person name="Giovannoni J.J."/>
            <person name="Rose J.K."/>
            <person name="Sorensen I."/>
            <person name="Lee S.J."/>
            <person name="Kim R.W."/>
            <person name="Choi I.Y."/>
            <person name="Choi B.S."/>
            <person name="Lim J.S."/>
            <person name="Lee Y.H."/>
            <person name="Choi D."/>
        </authorList>
    </citation>
    <scope>NUCLEOTIDE SEQUENCE [LARGE SCALE GENOMIC DNA]</scope>
    <source>
        <strain evidence="10">cv. CM334</strain>
    </source>
</reference>
<keyword evidence="7" id="KW-1133">Transmembrane helix</keyword>
<dbReference type="STRING" id="4072.A0A2G2ZL81"/>
<proteinExistence type="predicted"/>
<comment type="caution">
    <text evidence="9">The sequence shown here is derived from an EMBL/GenBank/DDBJ whole genome shotgun (WGS) entry which is preliminary data.</text>
</comment>
<comment type="subcellular location">
    <subcellularLocation>
        <location evidence="1">Cell membrane</location>
    </subcellularLocation>
</comment>
<gene>
    <name evidence="9" type="ORF">T459_11185</name>
</gene>
<dbReference type="FunFam" id="3.80.10.10:FF:000299">
    <property type="entry name" value="Piriformospora indica-insensitive protein 2"/>
    <property type="match status" value="1"/>
</dbReference>
<protein>
    <submittedName>
        <fullName evidence="9">Uncharacterized protein</fullName>
    </submittedName>
</protein>
<dbReference type="InterPro" id="IPR051809">
    <property type="entry name" value="Plant_receptor-like_S/T_kinase"/>
</dbReference>
<keyword evidence="3" id="KW-0433">Leucine-rich repeat</keyword>
<dbReference type="Gramene" id="PHT82742">
    <property type="protein sequence ID" value="PHT82742"/>
    <property type="gene ID" value="T459_11185"/>
</dbReference>
<dbReference type="PANTHER" id="PTHR27008">
    <property type="entry name" value="OS04G0122200 PROTEIN"/>
    <property type="match status" value="1"/>
</dbReference>
<dbReference type="Gene3D" id="3.80.10.10">
    <property type="entry name" value="Ribonuclease Inhibitor"/>
    <property type="match status" value="1"/>
</dbReference>
<keyword evidence="2" id="KW-1003">Cell membrane</keyword>
<dbReference type="Proteomes" id="UP000222542">
    <property type="component" value="Unassembled WGS sequence"/>
</dbReference>
<dbReference type="AlphaFoldDB" id="A0A2G2ZL81"/>
<evidence type="ECO:0000256" key="8">
    <source>
        <dbReference type="ARBA" id="ARBA00023136"/>
    </source>
</evidence>
<keyword evidence="4" id="KW-0812">Transmembrane</keyword>
<dbReference type="GO" id="GO:0005886">
    <property type="term" value="C:plasma membrane"/>
    <property type="evidence" value="ECO:0007669"/>
    <property type="project" value="UniProtKB-SubCell"/>
</dbReference>